<dbReference type="AlphaFoldDB" id="A0A371IUX3"/>
<gene>
    <name evidence="1" type="ORF">CHF27_004175</name>
</gene>
<proteinExistence type="predicted"/>
<organism evidence="1 2">
    <name type="scientific">Romboutsia maritimum</name>
    <dbReference type="NCBI Taxonomy" id="2020948"/>
    <lineage>
        <taxon>Bacteria</taxon>
        <taxon>Bacillati</taxon>
        <taxon>Bacillota</taxon>
        <taxon>Clostridia</taxon>
        <taxon>Peptostreptococcales</taxon>
        <taxon>Peptostreptococcaceae</taxon>
        <taxon>Romboutsia</taxon>
    </lineage>
</organism>
<evidence type="ECO:0000313" key="2">
    <source>
        <dbReference type="Proteomes" id="UP000243494"/>
    </source>
</evidence>
<keyword evidence="2" id="KW-1185">Reference proteome</keyword>
<reference evidence="1 2" key="1">
    <citation type="journal article" date="2017" name="Genome Announc.">
        <title>Draft Genome Sequence of Romboutsia maritimum sp. nov. Strain CCRI-22766(T), Isolated from Coastal Estuarine Mud.</title>
        <authorList>
            <person name="Maheux A.F."/>
            <person name="Boudreau D.K."/>
            <person name="Berube E."/>
            <person name="Boissinot M."/>
            <person name="Raymond F."/>
            <person name="Brodeur S."/>
            <person name="Corbeil J."/>
            <person name="Brightwell G."/>
            <person name="Broda D."/>
            <person name="Omar R.F."/>
            <person name="Bergeron M.G."/>
        </authorList>
    </citation>
    <scope>NUCLEOTIDE SEQUENCE [LARGE SCALE GENOMIC DNA]</scope>
    <source>
        <strain evidence="1 2">CCRI-22766</strain>
    </source>
</reference>
<evidence type="ECO:0000313" key="1">
    <source>
        <dbReference type="EMBL" id="RDY24287.1"/>
    </source>
</evidence>
<dbReference type="OrthoDB" id="1752241at2"/>
<accession>A0A371IUX3</accession>
<dbReference type="RefSeq" id="WP_095406111.1">
    <property type="nucleotide sequence ID" value="NZ_NOJZ02000004.1"/>
</dbReference>
<dbReference type="EMBL" id="NOJZ02000004">
    <property type="protein sequence ID" value="RDY24287.1"/>
    <property type="molecule type" value="Genomic_DNA"/>
</dbReference>
<comment type="caution">
    <text evidence="1">The sequence shown here is derived from an EMBL/GenBank/DDBJ whole genome shotgun (WGS) entry which is preliminary data.</text>
</comment>
<name>A0A371IUX3_9FIRM</name>
<dbReference type="Proteomes" id="UP000243494">
    <property type="component" value="Unassembled WGS sequence"/>
</dbReference>
<sequence>MKKSLPRLILLAVLASMIFICIFTQMNIPKYKLKDITGDKKELDDIVILTQEEQGLYNTRQTIFSKDNIKTKSFSKELPVMDEYSKLKVKNRDIFEASDVGNLTYKDDENIGFIEYKYPRYDDSVKESYAIKVNNKNLKTNKKTDFKVQLPSSIKYDWCGPGPSVVYIYNNEIYMAYSGSINVKHDEEGKFKGLDKGFIEIYKVNLDTHKISEVNKIDINNSEEKFNIVDDNIKFVNEDKMYFMVNSINKNSQDDKVESNLMYYDVKSNKFEYIKVPLHIKQSESDYMNISSPKCSVNENKLNIIVQEDSYYAKDTDIHLYSVDLKNEKIINEDKVYSIDKVRHISEVNNFKVINNKLYVTMNSHDKQDSDNVRLDLDNKYNIFVLDEKTKKLLYNGELYNGKRIYQGEYILKQNEL</sequence>
<protein>
    <submittedName>
        <fullName evidence="1">Uncharacterized protein</fullName>
    </submittedName>
</protein>